<name>B6K802_SCHJY</name>
<evidence type="ECO:0000313" key="7">
    <source>
        <dbReference type="JaponicusDB" id="SJAG_04878"/>
    </source>
</evidence>
<gene>
    <name evidence="7" type="primary">pvg2</name>
    <name evidence="6" type="ORF">SJAG_04878</name>
</gene>
<proteinExistence type="predicted"/>
<keyword evidence="2 5" id="KW-0812">Transmembrane</keyword>
<keyword evidence="3 5" id="KW-1133">Transmembrane helix</keyword>
<dbReference type="GO" id="GO:0016020">
    <property type="term" value="C:membrane"/>
    <property type="evidence" value="ECO:0007669"/>
    <property type="project" value="UniProtKB-SubCell"/>
</dbReference>
<organism evidence="6 8">
    <name type="scientific">Schizosaccharomyces japonicus (strain yFS275 / FY16936)</name>
    <name type="common">Fission yeast</name>
    <dbReference type="NCBI Taxonomy" id="402676"/>
    <lineage>
        <taxon>Eukaryota</taxon>
        <taxon>Fungi</taxon>
        <taxon>Dikarya</taxon>
        <taxon>Ascomycota</taxon>
        <taxon>Taphrinomycotina</taxon>
        <taxon>Schizosaccharomycetes</taxon>
        <taxon>Schizosaccharomycetales</taxon>
        <taxon>Schizosaccharomycetaceae</taxon>
        <taxon>Schizosaccharomyces</taxon>
    </lineage>
</organism>
<evidence type="ECO:0000313" key="8">
    <source>
        <dbReference type="Proteomes" id="UP000001744"/>
    </source>
</evidence>
<dbReference type="HOGENOM" id="CLU_708152_0_0_1"/>
<evidence type="ECO:0000313" key="6">
    <source>
        <dbReference type="EMBL" id="EEB09656.1"/>
    </source>
</evidence>
<evidence type="ECO:0000256" key="4">
    <source>
        <dbReference type="ARBA" id="ARBA00023136"/>
    </source>
</evidence>
<protein>
    <submittedName>
        <fullName evidence="6">Galactose residue biosynthesis protein Pvg2</fullName>
    </submittedName>
</protein>
<dbReference type="RefSeq" id="XP_002175949.1">
    <property type="nucleotide sequence ID" value="XM_002175913.2"/>
</dbReference>
<dbReference type="EMBL" id="KE651167">
    <property type="protein sequence ID" value="EEB09656.1"/>
    <property type="molecule type" value="Genomic_DNA"/>
</dbReference>
<feature type="transmembrane region" description="Helical" evidence="5">
    <location>
        <begin position="21"/>
        <end position="40"/>
    </location>
</feature>
<comment type="subcellular location">
    <subcellularLocation>
        <location evidence="1">Membrane</location>
    </subcellularLocation>
</comment>
<dbReference type="STRING" id="402676.B6K802"/>
<dbReference type="JaponicusDB" id="SJAG_04878">
    <property type="gene designation" value="pvg2"/>
</dbReference>
<dbReference type="PANTHER" id="PTHR32385:SF20">
    <property type="entry name" value="MANNOSYL PHOSPHORYLINOSITOL CERAMIDE SYNTHASE CSH1-RELATED"/>
    <property type="match status" value="1"/>
</dbReference>
<keyword evidence="8" id="KW-1185">Reference proteome</keyword>
<evidence type="ECO:0000256" key="5">
    <source>
        <dbReference type="SAM" id="Phobius"/>
    </source>
</evidence>
<reference evidence="6 8" key="1">
    <citation type="journal article" date="2011" name="Science">
        <title>Comparative functional genomics of the fission yeasts.</title>
        <authorList>
            <person name="Rhind N."/>
            <person name="Chen Z."/>
            <person name="Yassour M."/>
            <person name="Thompson D.A."/>
            <person name="Haas B.J."/>
            <person name="Habib N."/>
            <person name="Wapinski I."/>
            <person name="Roy S."/>
            <person name="Lin M.F."/>
            <person name="Heiman D.I."/>
            <person name="Young S.K."/>
            <person name="Furuya K."/>
            <person name="Guo Y."/>
            <person name="Pidoux A."/>
            <person name="Chen H.M."/>
            <person name="Robbertse B."/>
            <person name="Goldberg J.M."/>
            <person name="Aoki K."/>
            <person name="Bayne E.H."/>
            <person name="Berlin A.M."/>
            <person name="Desjardins C.A."/>
            <person name="Dobbs E."/>
            <person name="Dukaj L."/>
            <person name="Fan L."/>
            <person name="FitzGerald M.G."/>
            <person name="French C."/>
            <person name="Gujja S."/>
            <person name="Hansen K."/>
            <person name="Keifenheim D."/>
            <person name="Levin J.Z."/>
            <person name="Mosher R.A."/>
            <person name="Mueller C.A."/>
            <person name="Pfiffner J."/>
            <person name="Priest M."/>
            <person name="Russ C."/>
            <person name="Smialowska A."/>
            <person name="Swoboda P."/>
            <person name="Sykes S.M."/>
            <person name="Vaughn M."/>
            <person name="Vengrova S."/>
            <person name="Yoder R."/>
            <person name="Zeng Q."/>
            <person name="Allshire R."/>
            <person name="Baulcombe D."/>
            <person name="Birren B.W."/>
            <person name="Brown W."/>
            <person name="Ekwall K."/>
            <person name="Kellis M."/>
            <person name="Leatherwood J."/>
            <person name="Levin H."/>
            <person name="Margalit H."/>
            <person name="Martienssen R."/>
            <person name="Nieduszynski C.A."/>
            <person name="Spatafora J.W."/>
            <person name="Friedman N."/>
            <person name="Dalgaard J.Z."/>
            <person name="Baumann P."/>
            <person name="Niki H."/>
            <person name="Regev A."/>
            <person name="Nusbaum C."/>
        </authorList>
    </citation>
    <scope>NUCLEOTIDE SEQUENCE [LARGE SCALE GENOMIC DNA]</scope>
    <source>
        <strain evidence="8">yFS275 / FY16936</strain>
    </source>
</reference>
<dbReference type="Proteomes" id="UP000001744">
    <property type="component" value="Unassembled WGS sequence"/>
</dbReference>
<sequence length="412" mass="47051">MFQPFARFFLTKKGTINWLKGTVVVIFGLGVFCYWSYLYAKGGNVDLYLTYWPDEVLDNVLEPNLTFFEREICVKQQETGAGCKHLGIEPTVMGDAYMSQHDSEQIQVVFAKWNNKIPRVVHGIGRSDEAPVFTEFEVNWRMYNPSCPYVFWLFEHLEPMVRKYQPAYAAVFNRLTPEGKRQLGSLLGLYEFGGIWVDRSVELFKGLETILQLAENDTTIVGGQILRNGTMDAKFSSSSSSLTNAENKETIFHQILLGPELLGYGVIAATPRNPLVLQMINDYLGSIVPPERRGRLPLRSLSEYARLEHENPSVVVNGVVYTREVLLYETGPEKNDEDLKILGALKLKPRTYVLPQNSFSSGWNLRDDFESSDICFYDFVVFDPPLCARESLKLSGKEWGIRWSTTYEVMYV</sequence>
<dbReference type="OrthoDB" id="5305602at2759"/>
<evidence type="ECO:0000256" key="1">
    <source>
        <dbReference type="ARBA" id="ARBA00004370"/>
    </source>
</evidence>
<dbReference type="PANTHER" id="PTHR32385">
    <property type="entry name" value="MANNOSYL PHOSPHORYLINOSITOL CERAMIDE SYNTHASE"/>
    <property type="match status" value="1"/>
</dbReference>
<dbReference type="AlphaFoldDB" id="B6K802"/>
<dbReference type="VEuPathDB" id="FungiDB:SJAG_04878"/>
<dbReference type="GeneID" id="7050798"/>
<keyword evidence="4 5" id="KW-0472">Membrane</keyword>
<dbReference type="OMA" id="ESSDICF"/>
<evidence type="ECO:0000256" key="3">
    <source>
        <dbReference type="ARBA" id="ARBA00022989"/>
    </source>
</evidence>
<evidence type="ECO:0000256" key="2">
    <source>
        <dbReference type="ARBA" id="ARBA00022692"/>
    </source>
</evidence>
<accession>B6K802</accession>
<dbReference type="InterPro" id="IPR051706">
    <property type="entry name" value="Glycosyltransferase_domain"/>
</dbReference>